<organism evidence="2 3">
    <name type="scientific">Geoalkalibacter halelectricus</name>
    <dbReference type="NCBI Taxonomy" id="2847045"/>
    <lineage>
        <taxon>Bacteria</taxon>
        <taxon>Pseudomonadati</taxon>
        <taxon>Thermodesulfobacteriota</taxon>
        <taxon>Desulfuromonadia</taxon>
        <taxon>Desulfuromonadales</taxon>
        <taxon>Geoalkalibacteraceae</taxon>
        <taxon>Geoalkalibacter</taxon>
    </lineage>
</organism>
<evidence type="ECO:0000313" key="2">
    <source>
        <dbReference type="EMBL" id="UWZ78787.1"/>
    </source>
</evidence>
<dbReference type="PANTHER" id="PTHR35795:SF1">
    <property type="entry name" value="BIS(5'-NUCLEOSYL)-TETRAPHOSPHATASE, SYMMETRICAL"/>
    <property type="match status" value="1"/>
</dbReference>
<name>A0ABY5ZLE5_9BACT</name>
<dbReference type="RefSeq" id="WP_260747145.1">
    <property type="nucleotide sequence ID" value="NZ_CP092109.1"/>
</dbReference>
<gene>
    <name evidence="2" type="ORF">L9S41_14015</name>
</gene>
<dbReference type="InterPro" id="IPR003607">
    <property type="entry name" value="HD/PDEase_dom"/>
</dbReference>
<dbReference type="CDD" id="cd00077">
    <property type="entry name" value="HDc"/>
    <property type="match status" value="1"/>
</dbReference>
<protein>
    <submittedName>
        <fullName evidence="2">HD domain-containing protein</fullName>
    </submittedName>
</protein>
<dbReference type="InterPro" id="IPR051094">
    <property type="entry name" value="Diverse_Catalytic_Enzymes"/>
</dbReference>
<feature type="domain" description="HD" evidence="1">
    <location>
        <begin position="27"/>
        <end position="142"/>
    </location>
</feature>
<proteinExistence type="predicted"/>
<accession>A0ABY5ZLE5</accession>
<dbReference type="SUPFAM" id="SSF109604">
    <property type="entry name" value="HD-domain/PDEase-like"/>
    <property type="match status" value="1"/>
</dbReference>
<dbReference type="EMBL" id="CP092109">
    <property type="protein sequence ID" value="UWZ78787.1"/>
    <property type="molecule type" value="Genomic_DNA"/>
</dbReference>
<dbReference type="Pfam" id="PF01966">
    <property type="entry name" value="HD"/>
    <property type="match status" value="1"/>
</dbReference>
<evidence type="ECO:0000259" key="1">
    <source>
        <dbReference type="Pfam" id="PF01966"/>
    </source>
</evidence>
<dbReference type="Proteomes" id="UP001060414">
    <property type="component" value="Chromosome"/>
</dbReference>
<sequence>MASVMMAPLDLLEKYYPADSPVFAVLVSHSRAVAEMALRIASRLGAEVDVAFVEQAALLHDIGIGATHAPKIGCFGALPYMCHGIEGRKLLDKEGLPRHALVCERHIGVGLSAAEIRAQGLPLPERDMLPLSLEEQIVTYADLFFSKTPGQEQEAKTVARVRESLRRHGANKVAIFDAWLERFGL</sequence>
<dbReference type="NCBIfam" id="TIGR00277">
    <property type="entry name" value="HDIG"/>
    <property type="match status" value="1"/>
</dbReference>
<dbReference type="InterPro" id="IPR006675">
    <property type="entry name" value="HDIG_dom"/>
</dbReference>
<reference evidence="2" key="1">
    <citation type="journal article" date="2022" name="Environ. Microbiol.">
        <title>Geoalkalibacter halelectricus SAP #1 sp. nov. possessing extracellular electron transfer and mineral#reducing capabilities from a haloalkaline environment.</title>
        <authorList>
            <person name="Yadav S."/>
            <person name="Singh R."/>
            <person name="Sundharam S.S."/>
            <person name="Chaudhary S."/>
            <person name="Krishnamurthi S."/>
            <person name="Patil S.A."/>
        </authorList>
    </citation>
    <scope>NUCLEOTIDE SEQUENCE</scope>
    <source>
        <strain evidence="2">SAP-1</strain>
    </source>
</reference>
<dbReference type="Gene3D" id="1.10.3210.10">
    <property type="entry name" value="Hypothetical protein af1432"/>
    <property type="match status" value="1"/>
</dbReference>
<dbReference type="InterPro" id="IPR006674">
    <property type="entry name" value="HD_domain"/>
</dbReference>
<dbReference type="PANTHER" id="PTHR35795">
    <property type="entry name" value="SLR1885 PROTEIN"/>
    <property type="match status" value="1"/>
</dbReference>
<keyword evidence="3" id="KW-1185">Reference proteome</keyword>
<evidence type="ECO:0000313" key="3">
    <source>
        <dbReference type="Proteomes" id="UP001060414"/>
    </source>
</evidence>